<sequence>MLNSKAESAMTSSTDWQHHIYACSDDNSYYAAPVFHKNNNNTTEAPKKLAPSLSRQSTCRPISQLYLPHKKRKETFVFTFTFSKKTDIAQDVCEVAARGERYRSRLPRAAVDENAVDMWQQMLTDHRCRRSLEGVGPPTFQVGRPLFNSIPSFIVPKFES</sequence>
<accession>A0A8S1HE41</accession>
<dbReference type="Proteomes" id="UP000835052">
    <property type="component" value="Unassembled WGS sequence"/>
</dbReference>
<dbReference type="OrthoDB" id="5839723at2759"/>
<evidence type="ECO:0000313" key="1">
    <source>
        <dbReference type="EMBL" id="CAD6193487.1"/>
    </source>
</evidence>
<organism evidence="1 2">
    <name type="scientific">Caenorhabditis auriculariae</name>
    <dbReference type="NCBI Taxonomy" id="2777116"/>
    <lineage>
        <taxon>Eukaryota</taxon>
        <taxon>Metazoa</taxon>
        <taxon>Ecdysozoa</taxon>
        <taxon>Nematoda</taxon>
        <taxon>Chromadorea</taxon>
        <taxon>Rhabditida</taxon>
        <taxon>Rhabditina</taxon>
        <taxon>Rhabditomorpha</taxon>
        <taxon>Rhabditoidea</taxon>
        <taxon>Rhabditidae</taxon>
        <taxon>Peloderinae</taxon>
        <taxon>Caenorhabditis</taxon>
    </lineage>
</organism>
<proteinExistence type="predicted"/>
<comment type="caution">
    <text evidence="1">The sequence shown here is derived from an EMBL/GenBank/DDBJ whole genome shotgun (WGS) entry which is preliminary data.</text>
</comment>
<keyword evidence="2" id="KW-1185">Reference proteome</keyword>
<evidence type="ECO:0000313" key="2">
    <source>
        <dbReference type="Proteomes" id="UP000835052"/>
    </source>
</evidence>
<gene>
    <name evidence="1" type="ORF">CAUJ_LOCUS9406</name>
</gene>
<dbReference type="EMBL" id="CAJGYM010000035">
    <property type="protein sequence ID" value="CAD6193487.1"/>
    <property type="molecule type" value="Genomic_DNA"/>
</dbReference>
<protein>
    <submittedName>
        <fullName evidence="1">Uncharacterized protein</fullName>
    </submittedName>
</protein>
<name>A0A8S1HE41_9PELO</name>
<dbReference type="AlphaFoldDB" id="A0A8S1HE41"/>
<reference evidence="1" key="1">
    <citation type="submission" date="2020-10" db="EMBL/GenBank/DDBJ databases">
        <authorList>
            <person name="Kikuchi T."/>
        </authorList>
    </citation>
    <scope>NUCLEOTIDE SEQUENCE</scope>
    <source>
        <strain evidence="1">NKZ352</strain>
    </source>
</reference>